<evidence type="ECO:0000259" key="7">
    <source>
        <dbReference type="Pfam" id="PF03160"/>
    </source>
</evidence>
<evidence type="ECO:0000256" key="3">
    <source>
        <dbReference type="ARBA" id="ARBA00022801"/>
    </source>
</evidence>
<keyword evidence="9" id="KW-1185">Reference proteome</keyword>
<dbReference type="GO" id="GO:0016798">
    <property type="term" value="F:hydrolase activity, acting on glycosyl bonds"/>
    <property type="evidence" value="ECO:0007669"/>
    <property type="project" value="InterPro"/>
</dbReference>
<dbReference type="Pfam" id="PF03160">
    <property type="entry name" value="Calx-beta"/>
    <property type="match status" value="1"/>
</dbReference>
<evidence type="ECO:0000259" key="6">
    <source>
        <dbReference type="Pfam" id="PF02018"/>
    </source>
</evidence>
<name>A0A9X4N029_9FLAO</name>
<dbReference type="Gene3D" id="2.60.40.2030">
    <property type="match status" value="1"/>
</dbReference>
<dbReference type="Gene3D" id="2.60.120.260">
    <property type="entry name" value="Galactose-binding domain-like"/>
    <property type="match status" value="1"/>
</dbReference>
<accession>A0A9X4N029</accession>
<evidence type="ECO:0000256" key="2">
    <source>
        <dbReference type="ARBA" id="ARBA00022737"/>
    </source>
</evidence>
<feature type="domain" description="CBM-cenC" evidence="6">
    <location>
        <begin position="224"/>
        <end position="333"/>
    </location>
</feature>
<evidence type="ECO:0000313" key="8">
    <source>
        <dbReference type="EMBL" id="MDG4946160.1"/>
    </source>
</evidence>
<protein>
    <submittedName>
        <fullName evidence="8">Carbohydrate binding domain-containing protein</fullName>
    </submittedName>
</protein>
<evidence type="ECO:0000256" key="4">
    <source>
        <dbReference type="ARBA" id="ARBA00022837"/>
    </source>
</evidence>
<proteinExistence type="predicted"/>
<sequence length="367" mass="40004">MKRILFSLAVLAASMVSSQVLIDDTGNTEAEIHESAALQINSNDKGLLLPRLAEEPQNAVGGLVYFDTNGKCLKAYDGTAWQVLGTECAQLYTVSISLPERVYEGEDQIFNVSISPAVEPGTSVSIEYITSEIPGIPLEYIESATEDEDYVGSTGILTFNEGETNKTISISTIDDDIVESSEHYAVIIDLNEVIGNANVTISHDEAEGVILDNDEEGSTPTGTIILNGGFESWTNGIPDDWTTIDSGINLSQETSIFSEGNSSLRVDVTTETQGNTDLRQSIDVEGGKQYLVSVDVYQLNSDVKARLYVADYENYSDSSVIGSWQTIENTYEALNDETIEIGLRFYDQTSFSGNAEILIDNFKIVEL</sequence>
<dbReference type="EMBL" id="JANCMU010000003">
    <property type="protein sequence ID" value="MDG4946160.1"/>
    <property type="molecule type" value="Genomic_DNA"/>
</dbReference>
<dbReference type="InterPro" id="IPR003305">
    <property type="entry name" value="CenC_carb-bd"/>
</dbReference>
<gene>
    <name evidence="8" type="ORF">NMK71_07010</name>
</gene>
<dbReference type="InterPro" id="IPR038081">
    <property type="entry name" value="CalX-like_sf"/>
</dbReference>
<feature type="domain" description="Calx-beta" evidence="7">
    <location>
        <begin position="143"/>
        <end position="214"/>
    </location>
</feature>
<keyword evidence="2" id="KW-0677">Repeat</keyword>
<reference evidence="8" key="1">
    <citation type="submission" date="2022-07" db="EMBL/GenBank/DDBJ databases">
        <title>Description and genome-wide analysis of Profundicola chukchiensis gen. nov., sp. nov., marine bacteria isolated from bottom sediments of the Chukchi Sea.</title>
        <authorList>
            <person name="Romanenko L."/>
            <person name="Otstavnykh N."/>
            <person name="Kurilenko V."/>
            <person name="Eremeev V."/>
            <person name="Velansky P."/>
            <person name="Mikhailov V."/>
            <person name="Isaeva M."/>
        </authorList>
    </citation>
    <scope>NUCLEOTIDE SEQUENCE</scope>
    <source>
        <strain evidence="8">KMM 9713</strain>
    </source>
</reference>
<feature type="chain" id="PRO_5040825041" evidence="5">
    <location>
        <begin position="23"/>
        <end position="367"/>
    </location>
</feature>
<dbReference type="SUPFAM" id="SSF49785">
    <property type="entry name" value="Galactose-binding domain-like"/>
    <property type="match status" value="1"/>
</dbReference>
<feature type="signal peptide" evidence="5">
    <location>
        <begin position="1"/>
        <end position="22"/>
    </location>
</feature>
<dbReference type="InterPro" id="IPR008979">
    <property type="entry name" value="Galactose-bd-like_sf"/>
</dbReference>
<dbReference type="RefSeq" id="WP_304420641.1">
    <property type="nucleotide sequence ID" value="NZ_JANCMU010000003.1"/>
</dbReference>
<dbReference type="InterPro" id="IPR003644">
    <property type="entry name" value="Calx_beta"/>
</dbReference>
<keyword evidence="1 5" id="KW-0732">Signal</keyword>
<evidence type="ECO:0000256" key="5">
    <source>
        <dbReference type="SAM" id="SignalP"/>
    </source>
</evidence>
<dbReference type="Proteomes" id="UP001152599">
    <property type="component" value="Unassembled WGS sequence"/>
</dbReference>
<evidence type="ECO:0000313" key="9">
    <source>
        <dbReference type="Proteomes" id="UP001152599"/>
    </source>
</evidence>
<comment type="caution">
    <text evidence="8">The sequence shown here is derived from an EMBL/GenBank/DDBJ whole genome shotgun (WGS) entry which is preliminary data.</text>
</comment>
<dbReference type="Pfam" id="PF02018">
    <property type="entry name" value="CBM_4_9"/>
    <property type="match status" value="1"/>
</dbReference>
<dbReference type="GO" id="GO:0007154">
    <property type="term" value="P:cell communication"/>
    <property type="evidence" value="ECO:0007669"/>
    <property type="project" value="InterPro"/>
</dbReference>
<dbReference type="AlphaFoldDB" id="A0A9X4N029"/>
<keyword evidence="4" id="KW-0106">Calcium</keyword>
<evidence type="ECO:0000256" key="1">
    <source>
        <dbReference type="ARBA" id="ARBA00022729"/>
    </source>
</evidence>
<keyword evidence="3" id="KW-0378">Hydrolase</keyword>
<organism evidence="8 9">
    <name type="scientific">Profundicola chukchiensis</name>
    <dbReference type="NCBI Taxonomy" id="2961959"/>
    <lineage>
        <taxon>Bacteria</taxon>
        <taxon>Pseudomonadati</taxon>
        <taxon>Bacteroidota</taxon>
        <taxon>Flavobacteriia</taxon>
        <taxon>Flavobacteriales</taxon>
        <taxon>Weeksellaceae</taxon>
        <taxon>Profundicola</taxon>
    </lineage>
</organism>
<dbReference type="GO" id="GO:0016020">
    <property type="term" value="C:membrane"/>
    <property type="evidence" value="ECO:0007669"/>
    <property type="project" value="InterPro"/>
</dbReference>
<dbReference type="SUPFAM" id="SSF141072">
    <property type="entry name" value="CalX-like"/>
    <property type="match status" value="1"/>
</dbReference>